<keyword evidence="1" id="KW-0175">Coiled coil</keyword>
<gene>
    <name evidence="3" type="primary">Aste57867_8696</name>
    <name evidence="2" type="ORF">As57867_008662</name>
    <name evidence="3" type="ORF">ASTE57867_8696</name>
</gene>
<organism evidence="3 4">
    <name type="scientific">Aphanomyces stellatus</name>
    <dbReference type="NCBI Taxonomy" id="120398"/>
    <lineage>
        <taxon>Eukaryota</taxon>
        <taxon>Sar</taxon>
        <taxon>Stramenopiles</taxon>
        <taxon>Oomycota</taxon>
        <taxon>Saprolegniomycetes</taxon>
        <taxon>Saprolegniales</taxon>
        <taxon>Verrucalvaceae</taxon>
        <taxon>Aphanomyces</taxon>
    </lineage>
</organism>
<dbReference type="AlphaFoldDB" id="A0A485KKY8"/>
<reference evidence="2" key="2">
    <citation type="submission" date="2019-06" db="EMBL/GenBank/DDBJ databases">
        <title>Genomics analysis of Aphanomyces spp. identifies a new class of oomycete effector associated with host adaptation.</title>
        <authorList>
            <person name="Gaulin E."/>
        </authorList>
    </citation>
    <scope>NUCLEOTIDE SEQUENCE</scope>
    <source>
        <strain evidence="2">CBS 578.67</strain>
    </source>
</reference>
<name>A0A485KKY8_9STRA</name>
<feature type="coiled-coil region" evidence="1">
    <location>
        <begin position="20"/>
        <end position="47"/>
    </location>
</feature>
<protein>
    <submittedName>
        <fullName evidence="3">Aste57867_8696 protein</fullName>
    </submittedName>
</protein>
<evidence type="ECO:0000313" key="2">
    <source>
        <dbReference type="EMBL" id="KAF0700743.1"/>
    </source>
</evidence>
<proteinExistence type="predicted"/>
<sequence>MKKTSEWRLQQCRTNQRRYRQQAVEGLRQLEEQVASLNMETARLEGNLHILRSTSLMASAGAKILTRYNDMFRHGLSRQNEGPQVLLLESIMDANVVVHGDFTGGVHAIIEQWRRYASCFHTLELVQTHMDVIQLDAAQLVHSSGYALLRISRRTLETIFPHVLHREDLVQRLIGRELKVWFARNYTVDGASGRIVDVAGSVGFMNGLIDLLQSTEDAMDVFSLANIDAWGRLYKEEP</sequence>
<dbReference type="EMBL" id="CAADRA010005134">
    <property type="protein sequence ID" value="VFT85582.1"/>
    <property type="molecule type" value="Genomic_DNA"/>
</dbReference>
<dbReference type="EMBL" id="VJMH01005113">
    <property type="protein sequence ID" value="KAF0700743.1"/>
    <property type="molecule type" value="Genomic_DNA"/>
</dbReference>
<dbReference type="OrthoDB" id="73270at2759"/>
<dbReference type="Proteomes" id="UP000332933">
    <property type="component" value="Unassembled WGS sequence"/>
</dbReference>
<evidence type="ECO:0000313" key="4">
    <source>
        <dbReference type="Proteomes" id="UP000332933"/>
    </source>
</evidence>
<evidence type="ECO:0000313" key="3">
    <source>
        <dbReference type="EMBL" id="VFT85582.1"/>
    </source>
</evidence>
<reference evidence="3 4" key="1">
    <citation type="submission" date="2019-03" db="EMBL/GenBank/DDBJ databases">
        <authorList>
            <person name="Gaulin E."/>
            <person name="Dumas B."/>
        </authorList>
    </citation>
    <scope>NUCLEOTIDE SEQUENCE [LARGE SCALE GENOMIC DNA]</scope>
    <source>
        <strain evidence="3">CBS 568.67</strain>
    </source>
</reference>
<accession>A0A485KKY8</accession>
<evidence type="ECO:0000256" key="1">
    <source>
        <dbReference type="SAM" id="Coils"/>
    </source>
</evidence>
<keyword evidence="4" id="KW-1185">Reference proteome</keyword>